<keyword evidence="2" id="KW-1185">Reference proteome</keyword>
<evidence type="ECO:0000313" key="1">
    <source>
        <dbReference type="EMBL" id="CDO54448.1"/>
    </source>
</evidence>
<organism evidence="1 2">
    <name type="scientific">Geotrichum candidum</name>
    <name type="common">Oospora lactis</name>
    <name type="synonym">Dipodascus geotrichum</name>
    <dbReference type="NCBI Taxonomy" id="1173061"/>
    <lineage>
        <taxon>Eukaryota</taxon>
        <taxon>Fungi</taxon>
        <taxon>Dikarya</taxon>
        <taxon>Ascomycota</taxon>
        <taxon>Saccharomycotina</taxon>
        <taxon>Dipodascomycetes</taxon>
        <taxon>Dipodascales</taxon>
        <taxon>Dipodascaceae</taxon>
        <taxon>Geotrichum</taxon>
    </lineage>
</organism>
<accession>A0A0J9XB78</accession>
<proteinExistence type="predicted"/>
<comment type="caution">
    <text evidence="1">The sequence shown here is derived from an EMBL/GenBank/DDBJ whole genome shotgun (WGS) entry which is preliminary data.</text>
</comment>
<dbReference type="Proteomes" id="UP000242525">
    <property type="component" value="Unassembled WGS sequence"/>
</dbReference>
<evidence type="ECO:0000313" key="2">
    <source>
        <dbReference type="Proteomes" id="UP000242525"/>
    </source>
</evidence>
<dbReference type="AlphaFoldDB" id="A0A0J9XB78"/>
<name>A0A0J9XB78_GEOCN</name>
<sequence length="310" mass="33499">MKVDRTGGHYSFIKFRHAGGVRRALLAGSCSGGLGASDNDTMLRIRPRAPSNLVVQPMSSLDPESGKGLLGEAVGVKLDKQVKNQDKHKGYQCYEKKGRYKYYDQNTQQPDDVDLEMQCQSSPVLRDQTETQLPTPIVTGPQHHPQADPTSLPHKMGLPVTPAPSRGPGSPAIPFRTVLVCNVPKAWSAQDLYQHYHDTCYYYNYSAGGLASDGQFSPGMVPGPAASPEPQQRMIVVGVFLYADGQGLVEFGDHAMAYLVCIGGTRVAAGVDGPQQPFTLGPAVPTDIWSLDAWLGGVQMRSGPVIQAYE</sequence>
<dbReference type="EMBL" id="CCBN010000007">
    <property type="protein sequence ID" value="CDO54448.1"/>
    <property type="molecule type" value="Genomic_DNA"/>
</dbReference>
<reference evidence="1" key="1">
    <citation type="submission" date="2014-03" db="EMBL/GenBank/DDBJ databases">
        <authorList>
            <person name="Casaregola S."/>
        </authorList>
    </citation>
    <scope>NUCLEOTIDE SEQUENCE [LARGE SCALE GENOMIC DNA]</scope>
    <source>
        <strain evidence="1">CLIB 918</strain>
    </source>
</reference>
<gene>
    <name evidence="1" type="ORF">BN980_GECA07s04943g</name>
</gene>
<protein>
    <submittedName>
        <fullName evidence="1">Uncharacterized protein</fullName>
    </submittedName>
</protein>